<comment type="similarity">
    <text evidence="2 8 9">Belongs to the ATPase epsilon chain family.</text>
</comment>
<dbReference type="AlphaFoldDB" id="A0A6P0HCV9"/>
<reference evidence="11 12" key="1">
    <citation type="journal article" date="2014" name="Int. J. Syst. Evol. Microbiol.">
        <title>Nocardioides zeae sp. nov., isolated from the stem of Zea mays.</title>
        <authorList>
            <person name="Glaeser S.P."/>
            <person name="McInroy J.A."/>
            <person name="Busse H.J."/>
            <person name="Kampfer P."/>
        </authorList>
    </citation>
    <scope>NUCLEOTIDE SEQUENCE [LARGE SCALE GENOMIC DNA]</scope>
    <source>
        <strain evidence="11 12">JCM 30728</strain>
    </source>
</reference>
<dbReference type="NCBIfam" id="NF009977">
    <property type="entry name" value="PRK13442.1"/>
    <property type="match status" value="1"/>
</dbReference>
<evidence type="ECO:0000256" key="2">
    <source>
        <dbReference type="ARBA" id="ARBA00005712"/>
    </source>
</evidence>
<dbReference type="InterPro" id="IPR001469">
    <property type="entry name" value="ATP_synth_F1_dsu/esu"/>
</dbReference>
<dbReference type="GO" id="GO:0045259">
    <property type="term" value="C:proton-transporting ATP synthase complex"/>
    <property type="evidence" value="ECO:0007669"/>
    <property type="project" value="UniProtKB-KW"/>
</dbReference>
<protein>
    <recommendedName>
        <fullName evidence="8">ATP synthase epsilon chain</fullName>
    </recommendedName>
    <alternativeName>
        <fullName evidence="8">ATP synthase F1 sector epsilon subunit</fullName>
    </alternativeName>
    <alternativeName>
        <fullName evidence="8">F-ATPase epsilon subunit</fullName>
    </alternativeName>
</protein>
<feature type="domain" description="ATP synthase F1 complex delta/epsilon subunit N-terminal" evidence="10">
    <location>
        <begin position="5"/>
        <end position="83"/>
    </location>
</feature>
<comment type="function">
    <text evidence="8">Produces ATP from ADP in the presence of a proton gradient across the membrane.</text>
</comment>
<keyword evidence="6 8" id="KW-0139">CF(1)</keyword>
<dbReference type="GO" id="GO:0005524">
    <property type="term" value="F:ATP binding"/>
    <property type="evidence" value="ECO:0007669"/>
    <property type="project" value="UniProtKB-UniRule"/>
</dbReference>
<evidence type="ECO:0000259" key="10">
    <source>
        <dbReference type="Pfam" id="PF02823"/>
    </source>
</evidence>
<keyword evidence="7 8" id="KW-0066">ATP synthesis</keyword>
<evidence type="ECO:0000256" key="5">
    <source>
        <dbReference type="ARBA" id="ARBA00023136"/>
    </source>
</evidence>
<evidence type="ECO:0000256" key="3">
    <source>
        <dbReference type="ARBA" id="ARBA00022448"/>
    </source>
</evidence>
<dbReference type="GO" id="GO:0046933">
    <property type="term" value="F:proton-transporting ATP synthase activity, rotational mechanism"/>
    <property type="evidence" value="ECO:0007669"/>
    <property type="project" value="UniProtKB-UniRule"/>
</dbReference>
<evidence type="ECO:0000256" key="9">
    <source>
        <dbReference type="RuleBase" id="RU003656"/>
    </source>
</evidence>
<keyword evidence="3 8" id="KW-0813">Transport</keyword>
<comment type="subcellular location">
    <subcellularLocation>
        <location evidence="1 8">Cell membrane</location>
        <topology evidence="1 8">Peripheral membrane protein</topology>
    </subcellularLocation>
</comment>
<dbReference type="Pfam" id="PF02823">
    <property type="entry name" value="ATP-synt_DE_N"/>
    <property type="match status" value="1"/>
</dbReference>
<dbReference type="Gene3D" id="2.60.15.10">
    <property type="entry name" value="F0F1 ATP synthase delta/epsilon subunit, N-terminal"/>
    <property type="match status" value="1"/>
</dbReference>
<dbReference type="GO" id="GO:0005886">
    <property type="term" value="C:plasma membrane"/>
    <property type="evidence" value="ECO:0007669"/>
    <property type="project" value="UniProtKB-SubCell"/>
</dbReference>
<gene>
    <name evidence="8" type="primary">atpC</name>
    <name evidence="11" type="ORF">G3T38_00350</name>
</gene>
<comment type="subunit">
    <text evidence="8 9">F-type ATPases have 2 components, CF(1) - the catalytic core - and CF(0) - the membrane proton channel. CF(1) has five subunits: alpha(3), beta(3), gamma(1), delta(1), epsilon(1). CF(0) has three main subunits: a, b and c.</text>
</comment>
<keyword evidence="5 8" id="KW-0472">Membrane</keyword>
<evidence type="ECO:0000313" key="12">
    <source>
        <dbReference type="Proteomes" id="UP000468687"/>
    </source>
</evidence>
<dbReference type="EMBL" id="JAAGXA010000001">
    <property type="protein sequence ID" value="NEN76722.1"/>
    <property type="molecule type" value="Genomic_DNA"/>
</dbReference>
<evidence type="ECO:0000256" key="8">
    <source>
        <dbReference type="HAMAP-Rule" id="MF_00530"/>
    </source>
</evidence>
<evidence type="ECO:0000313" key="11">
    <source>
        <dbReference type="EMBL" id="NEN76722.1"/>
    </source>
</evidence>
<organism evidence="11 12">
    <name type="scientific">Nocardioides zeae</name>
    <dbReference type="NCBI Taxonomy" id="1457234"/>
    <lineage>
        <taxon>Bacteria</taxon>
        <taxon>Bacillati</taxon>
        <taxon>Actinomycetota</taxon>
        <taxon>Actinomycetes</taxon>
        <taxon>Propionibacteriales</taxon>
        <taxon>Nocardioidaceae</taxon>
        <taxon>Nocardioides</taxon>
    </lineage>
</organism>
<dbReference type="PANTHER" id="PTHR13822:SF10">
    <property type="entry name" value="ATP SYNTHASE EPSILON CHAIN, CHLOROPLASTIC"/>
    <property type="match status" value="1"/>
</dbReference>
<accession>A0A6P0HCV9</accession>
<evidence type="ECO:0000256" key="7">
    <source>
        <dbReference type="ARBA" id="ARBA00023310"/>
    </source>
</evidence>
<dbReference type="InterPro" id="IPR036771">
    <property type="entry name" value="ATPsynth_dsu/esu_N"/>
</dbReference>
<keyword evidence="12" id="KW-1185">Reference proteome</keyword>
<dbReference type="InterPro" id="IPR020546">
    <property type="entry name" value="ATP_synth_F1_dsu/esu_N"/>
</dbReference>
<evidence type="ECO:0000256" key="4">
    <source>
        <dbReference type="ARBA" id="ARBA00023065"/>
    </source>
</evidence>
<evidence type="ECO:0000256" key="1">
    <source>
        <dbReference type="ARBA" id="ARBA00004202"/>
    </source>
</evidence>
<keyword evidence="8" id="KW-0375">Hydrogen ion transport</keyword>
<comment type="caution">
    <text evidence="11">The sequence shown here is derived from an EMBL/GenBank/DDBJ whole genome shotgun (WGS) entry which is preliminary data.</text>
</comment>
<evidence type="ECO:0000256" key="6">
    <source>
        <dbReference type="ARBA" id="ARBA00023196"/>
    </source>
</evidence>
<keyword evidence="8" id="KW-1003">Cell membrane</keyword>
<dbReference type="NCBIfam" id="TIGR01216">
    <property type="entry name" value="ATP_synt_epsi"/>
    <property type="match status" value="1"/>
</dbReference>
<dbReference type="SUPFAM" id="SSF51344">
    <property type="entry name" value="Epsilon subunit of F1F0-ATP synthase N-terminal domain"/>
    <property type="match status" value="1"/>
</dbReference>
<name>A0A6P0HCV9_9ACTN</name>
<dbReference type="Proteomes" id="UP000468687">
    <property type="component" value="Unassembled WGS sequence"/>
</dbReference>
<sequence>MAGSLHVELVSAERVVWSGDAVRVIARTVAGDVGILPGHAPLLSALSHGVVDIQSTEGETWIAAVSDGFLSVADDRVSVLSEYAELSHEIDVEKARADVERAKAAGEDDTEALDVLRTAEARIRAVEAAS</sequence>
<dbReference type="RefSeq" id="WP_163770097.1">
    <property type="nucleotide sequence ID" value="NZ_JAAGXA010000001.1"/>
</dbReference>
<dbReference type="PANTHER" id="PTHR13822">
    <property type="entry name" value="ATP SYNTHASE DELTA/EPSILON CHAIN"/>
    <property type="match status" value="1"/>
</dbReference>
<dbReference type="CDD" id="cd12152">
    <property type="entry name" value="F1-ATPase_delta"/>
    <property type="match status" value="1"/>
</dbReference>
<keyword evidence="4 8" id="KW-0406">Ion transport</keyword>
<dbReference type="HAMAP" id="MF_00530">
    <property type="entry name" value="ATP_synth_epsil_bac"/>
    <property type="match status" value="1"/>
</dbReference>
<proteinExistence type="inferred from homology"/>